<dbReference type="EMBL" id="CAMXCT020000513">
    <property type="protein sequence ID" value="CAL1133141.1"/>
    <property type="molecule type" value="Genomic_DNA"/>
</dbReference>
<evidence type="ECO:0000313" key="1">
    <source>
        <dbReference type="EMBL" id="CAI3979766.1"/>
    </source>
</evidence>
<dbReference type="Proteomes" id="UP001152797">
    <property type="component" value="Unassembled WGS sequence"/>
</dbReference>
<evidence type="ECO:0000313" key="4">
    <source>
        <dbReference type="Proteomes" id="UP001152797"/>
    </source>
</evidence>
<protein>
    <submittedName>
        <fullName evidence="3">BTB and MATH domain-containing protein 40</fullName>
    </submittedName>
</protein>
<evidence type="ECO:0000313" key="2">
    <source>
        <dbReference type="EMBL" id="CAL1133141.1"/>
    </source>
</evidence>
<dbReference type="AlphaFoldDB" id="A0A9P1BX25"/>
<comment type="caution">
    <text evidence="1">The sequence shown here is derived from an EMBL/GenBank/DDBJ whole genome shotgun (WGS) entry which is preliminary data.</text>
</comment>
<proteinExistence type="predicted"/>
<dbReference type="EMBL" id="CAMXCT030000513">
    <property type="protein sequence ID" value="CAL4767078.1"/>
    <property type="molecule type" value="Genomic_DNA"/>
</dbReference>
<keyword evidence="4" id="KW-1185">Reference proteome</keyword>
<gene>
    <name evidence="1" type="ORF">C1SCF055_LOCUS7700</name>
</gene>
<reference evidence="2" key="2">
    <citation type="submission" date="2024-04" db="EMBL/GenBank/DDBJ databases">
        <authorList>
            <person name="Chen Y."/>
            <person name="Shah S."/>
            <person name="Dougan E. K."/>
            <person name="Thang M."/>
            <person name="Chan C."/>
        </authorList>
    </citation>
    <scope>NUCLEOTIDE SEQUENCE [LARGE SCALE GENOMIC DNA]</scope>
</reference>
<evidence type="ECO:0000313" key="3">
    <source>
        <dbReference type="EMBL" id="CAL4767078.1"/>
    </source>
</evidence>
<sequence>MHCYEHPEHSECRGLCRRQAEMKNVERVQLRASGRYRSPRHVDDFEIQQAIAGREKPPPVKCTFRACKEADMRNHLKDLAQMVPWGTSGRAHKGRGGLLQHGRGGSVRCMAHHAPHGVACAAHLAVLLTTAVADGPGAAVPGFVANEHFSLNGASATKVSAGCWKVIEIGTWFDSGSRHATIRVDSVSQDQAPGVSLALGVLYGSLEGRVNDAAMSKVTCGSSGSSEVHWSVRYGHSQGKEYLGNKWGSFGPRLFNGDVVSMLADVGLQRVGFAVNGACYGALSFEASRVVLAAAMSMKDTISLNQTATEDLPACLFQLSATESASAVSGVPLLTMSILLPVILAVTAYG</sequence>
<dbReference type="EMBL" id="CAMXCT010000513">
    <property type="protein sequence ID" value="CAI3979766.1"/>
    <property type="molecule type" value="Genomic_DNA"/>
</dbReference>
<reference evidence="1" key="1">
    <citation type="submission" date="2022-10" db="EMBL/GenBank/DDBJ databases">
        <authorList>
            <person name="Chen Y."/>
            <person name="Dougan E. K."/>
            <person name="Chan C."/>
            <person name="Rhodes N."/>
            <person name="Thang M."/>
        </authorList>
    </citation>
    <scope>NUCLEOTIDE SEQUENCE</scope>
</reference>
<accession>A0A9P1BX25</accession>
<name>A0A9P1BX25_9DINO</name>
<dbReference type="OrthoDB" id="445070at2759"/>
<organism evidence="1">
    <name type="scientific">Cladocopium goreaui</name>
    <dbReference type="NCBI Taxonomy" id="2562237"/>
    <lineage>
        <taxon>Eukaryota</taxon>
        <taxon>Sar</taxon>
        <taxon>Alveolata</taxon>
        <taxon>Dinophyceae</taxon>
        <taxon>Suessiales</taxon>
        <taxon>Symbiodiniaceae</taxon>
        <taxon>Cladocopium</taxon>
    </lineage>
</organism>